<sequence>MAGGREQMASFESAYVALSRMKQHVQVYTDNREGWIKAIKHSPEKATAHDILEPRNDRAVKTADLLFGRARPLDETAAAGQPCSSPVWHREVHQENSFLRGKSTLSRMWRCRHLIKTGKPPVSGSAR</sequence>
<keyword evidence="1" id="KW-0614">Plasmid</keyword>
<geneLocation type="plasmid" evidence="1">
    <name>pA1706-FIIK</name>
</geneLocation>
<dbReference type="Gene3D" id="6.10.140.290">
    <property type="match status" value="1"/>
</dbReference>
<reference evidence="1" key="1">
    <citation type="submission" date="2019-12" db="EMBL/GenBank/DDBJ databases">
        <authorList>
            <person name="Zhou D."/>
        </authorList>
    </citation>
    <scope>NUCLEOTIDE SEQUENCE</scope>
    <source>
        <strain evidence="1">A1706</strain>
        <plasmid evidence="1">pA1706-FIIK</plasmid>
    </source>
</reference>
<organism evidence="1">
    <name type="scientific">Klebsiella pneumoniae</name>
    <dbReference type="NCBI Taxonomy" id="573"/>
    <lineage>
        <taxon>Bacteria</taxon>
        <taxon>Pseudomonadati</taxon>
        <taxon>Pseudomonadota</taxon>
        <taxon>Gammaproteobacteria</taxon>
        <taxon>Enterobacterales</taxon>
        <taxon>Enterobacteriaceae</taxon>
        <taxon>Klebsiella/Raoultella group</taxon>
        <taxon>Klebsiella</taxon>
        <taxon>Klebsiella pneumoniae complex</taxon>
    </lineage>
</organism>
<name>A0A7D5G1N2_KLEPN</name>
<evidence type="ECO:0000313" key="1">
    <source>
        <dbReference type="EMBL" id="QLG02112.1"/>
    </source>
</evidence>
<dbReference type="AlphaFoldDB" id="A0A7D5G1N2"/>
<protein>
    <submittedName>
        <fullName evidence="1">IncF plasmid conjugative transfer DNA-nicking and unwinding protein TraI</fullName>
    </submittedName>
</protein>
<dbReference type="EMBL" id="MN821373">
    <property type="protein sequence ID" value="QLG02112.1"/>
    <property type="molecule type" value="Genomic_DNA"/>
</dbReference>
<proteinExistence type="predicted"/>
<accession>A0A7D5G1N2</accession>